<evidence type="ECO:0000259" key="3">
    <source>
        <dbReference type="PROSITE" id="PS50011"/>
    </source>
</evidence>
<evidence type="ECO:0000256" key="1">
    <source>
        <dbReference type="SAM" id="Coils"/>
    </source>
</evidence>
<keyword evidence="1" id="KW-0175">Coiled coil</keyword>
<dbReference type="Proteomes" id="UP000233837">
    <property type="component" value="Unassembled WGS sequence"/>
</dbReference>
<dbReference type="STRING" id="906689.A0A2I0X1C1"/>
<dbReference type="InterPro" id="IPR011009">
    <property type="entry name" value="Kinase-like_dom_sf"/>
</dbReference>
<evidence type="ECO:0000313" key="4">
    <source>
        <dbReference type="EMBL" id="PKU81699.1"/>
    </source>
</evidence>
<reference evidence="4 5" key="1">
    <citation type="journal article" date="2016" name="Sci. Rep.">
        <title>The Dendrobium catenatum Lindl. genome sequence provides insights into polysaccharide synthase, floral development and adaptive evolution.</title>
        <authorList>
            <person name="Zhang G.Q."/>
            <person name="Xu Q."/>
            <person name="Bian C."/>
            <person name="Tsai W.C."/>
            <person name="Yeh C.M."/>
            <person name="Liu K.W."/>
            <person name="Yoshida K."/>
            <person name="Zhang L.S."/>
            <person name="Chang S.B."/>
            <person name="Chen F."/>
            <person name="Shi Y."/>
            <person name="Su Y.Y."/>
            <person name="Zhang Y.Q."/>
            <person name="Chen L.J."/>
            <person name="Yin Y."/>
            <person name="Lin M."/>
            <person name="Huang H."/>
            <person name="Deng H."/>
            <person name="Wang Z.W."/>
            <person name="Zhu S.L."/>
            <person name="Zhao X."/>
            <person name="Deng C."/>
            <person name="Niu S.C."/>
            <person name="Huang J."/>
            <person name="Wang M."/>
            <person name="Liu G.H."/>
            <person name="Yang H.J."/>
            <person name="Xiao X.J."/>
            <person name="Hsiao Y.Y."/>
            <person name="Wu W.L."/>
            <person name="Chen Y.Y."/>
            <person name="Mitsuda N."/>
            <person name="Ohme-Takagi M."/>
            <person name="Luo Y.B."/>
            <person name="Van de Peer Y."/>
            <person name="Liu Z.J."/>
        </authorList>
    </citation>
    <scope>NUCLEOTIDE SEQUENCE [LARGE SCALE GENOMIC DNA]</scope>
    <source>
        <tissue evidence="4">The whole plant</tissue>
    </source>
</reference>
<organism evidence="4 5">
    <name type="scientific">Dendrobium catenatum</name>
    <dbReference type="NCBI Taxonomy" id="906689"/>
    <lineage>
        <taxon>Eukaryota</taxon>
        <taxon>Viridiplantae</taxon>
        <taxon>Streptophyta</taxon>
        <taxon>Embryophyta</taxon>
        <taxon>Tracheophyta</taxon>
        <taxon>Spermatophyta</taxon>
        <taxon>Magnoliopsida</taxon>
        <taxon>Liliopsida</taxon>
        <taxon>Asparagales</taxon>
        <taxon>Orchidaceae</taxon>
        <taxon>Epidendroideae</taxon>
        <taxon>Malaxideae</taxon>
        <taxon>Dendrobiinae</taxon>
        <taxon>Dendrobium</taxon>
    </lineage>
</organism>
<gene>
    <name evidence="4" type="primary">PPCK2</name>
    <name evidence="4" type="ORF">MA16_Dca026432</name>
</gene>
<name>A0A2I0X1C1_9ASPA</name>
<dbReference type="PANTHER" id="PTHR31172">
    <property type="entry name" value="STOMATAL CLOSURE-RELATED ACTIN-BINDING PROTEIN 1"/>
    <property type="match status" value="1"/>
</dbReference>
<keyword evidence="2" id="KW-0812">Transmembrane</keyword>
<keyword evidence="4" id="KW-0670">Pyruvate</keyword>
<proteinExistence type="predicted"/>
<keyword evidence="2" id="KW-1133">Transmembrane helix</keyword>
<dbReference type="InterPro" id="IPR032012">
    <property type="entry name" value="SCAB-ABD"/>
</dbReference>
<dbReference type="InterPro" id="IPR032009">
    <property type="entry name" value="SCAB_CC"/>
</dbReference>
<dbReference type="PROSITE" id="PS50011">
    <property type="entry name" value="PROTEIN_KINASE_DOM"/>
    <property type="match status" value="1"/>
</dbReference>
<keyword evidence="5" id="KW-1185">Reference proteome</keyword>
<feature type="domain" description="Protein kinase" evidence="3">
    <location>
        <begin position="1"/>
        <end position="91"/>
    </location>
</feature>
<dbReference type="GO" id="GO:0010119">
    <property type="term" value="P:regulation of stomatal movement"/>
    <property type="evidence" value="ECO:0007669"/>
    <property type="project" value="InterPro"/>
</dbReference>
<dbReference type="GO" id="GO:0007015">
    <property type="term" value="P:actin filament organization"/>
    <property type="evidence" value="ECO:0007669"/>
    <property type="project" value="InterPro"/>
</dbReference>
<dbReference type="Pfam" id="PF16711">
    <property type="entry name" value="SCAB-ABD"/>
    <property type="match status" value="1"/>
</dbReference>
<feature type="transmembrane region" description="Helical" evidence="2">
    <location>
        <begin position="12"/>
        <end position="29"/>
    </location>
</feature>
<dbReference type="Pfam" id="PF00069">
    <property type="entry name" value="Pkinase"/>
    <property type="match status" value="1"/>
</dbReference>
<dbReference type="Gene3D" id="1.20.5.440">
    <property type="entry name" value="ATP synthase delta/epsilon subunit, C-terminal domain"/>
    <property type="match status" value="1"/>
</dbReference>
<evidence type="ECO:0000256" key="2">
    <source>
        <dbReference type="SAM" id="Phobius"/>
    </source>
</evidence>
<accession>A0A2I0X1C1</accession>
<keyword evidence="4" id="KW-0418">Kinase</keyword>
<keyword evidence="2" id="KW-0472">Membrane</keyword>
<dbReference type="EMBL" id="KZ502226">
    <property type="protein sequence ID" value="PKU81699.1"/>
    <property type="molecule type" value="Genomic_DNA"/>
</dbReference>
<dbReference type="AlphaFoldDB" id="A0A2I0X1C1"/>
<sequence length="332" mass="37230">MAGETYDEKVDVWSAGVVLYLLLGWTLLFNGKTVEEIVAAVKKGDPVCFPKEFFPWVSRGAKDLIEQMLARDPAMRLSAEQVLTRSLGSVMQKEAVRSVSSGVNFASTRFPKYTIGPNNVLIEPKEDPKMPSLKEIVAKETAQLLEQQQRLSVRDLATRFEKGLATAAKLSNETRLREVASLDKHVLLKKLRDMLEILRDRVVGRNKDDVDEAISMVEALAVQLSQTEGELFLEKEEVKKLAAFLKKATEDAKKVVEEERAHARAEIGNARAAVQRIEQALNEREKLSEIAEKQLSTFAMHLILHVGVKPIITSNGDIERPNPLIFPLRHLL</sequence>
<dbReference type="Pfam" id="PF16712">
    <property type="entry name" value="SCAB_CC"/>
    <property type="match status" value="1"/>
</dbReference>
<feature type="coiled-coil region" evidence="1">
    <location>
        <begin position="246"/>
        <end position="297"/>
    </location>
</feature>
<dbReference type="InterPro" id="IPR039640">
    <property type="entry name" value="SCAB"/>
</dbReference>
<dbReference type="PANTHER" id="PTHR31172:SF3">
    <property type="entry name" value="STOMATAL CLOSURE-RELATED ACTIN-BINDING PROTEIN 1"/>
    <property type="match status" value="1"/>
</dbReference>
<evidence type="ECO:0000313" key="5">
    <source>
        <dbReference type="Proteomes" id="UP000233837"/>
    </source>
</evidence>
<dbReference type="SUPFAM" id="SSF56112">
    <property type="entry name" value="Protein kinase-like (PK-like)"/>
    <property type="match status" value="1"/>
</dbReference>
<keyword evidence="4" id="KW-0808">Transferase</keyword>
<dbReference type="GO" id="GO:0004672">
    <property type="term" value="F:protein kinase activity"/>
    <property type="evidence" value="ECO:0007669"/>
    <property type="project" value="InterPro"/>
</dbReference>
<dbReference type="GO" id="GO:0005524">
    <property type="term" value="F:ATP binding"/>
    <property type="evidence" value="ECO:0007669"/>
    <property type="project" value="InterPro"/>
</dbReference>
<dbReference type="InterPro" id="IPR000719">
    <property type="entry name" value="Prot_kinase_dom"/>
</dbReference>
<protein>
    <submittedName>
        <fullName evidence="4">Phosphoenolpyruvate carboxylase kinase 2</fullName>
    </submittedName>
</protein>
<reference evidence="4 5" key="2">
    <citation type="journal article" date="2017" name="Nature">
        <title>The Apostasia genome and the evolution of orchids.</title>
        <authorList>
            <person name="Zhang G.Q."/>
            <person name="Liu K.W."/>
            <person name="Li Z."/>
            <person name="Lohaus R."/>
            <person name="Hsiao Y.Y."/>
            <person name="Niu S.C."/>
            <person name="Wang J.Y."/>
            <person name="Lin Y.C."/>
            <person name="Xu Q."/>
            <person name="Chen L.J."/>
            <person name="Yoshida K."/>
            <person name="Fujiwara S."/>
            <person name="Wang Z.W."/>
            <person name="Zhang Y.Q."/>
            <person name="Mitsuda N."/>
            <person name="Wang M."/>
            <person name="Liu G.H."/>
            <person name="Pecoraro L."/>
            <person name="Huang H.X."/>
            <person name="Xiao X.J."/>
            <person name="Lin M."/>
            <person name="Wu X.Y."/>
            <person name="Wu W.L."/>
            <person name="Chen Y.Y."/>
            <person name="Chang S.B."/>
            <person name="Sakamoto S."/>
            <person name="Ohme-Takagi M."/>
            <person name="Yagi M."/>
            <person name="Zeng S.J."/>
            <person name="Shen C.Y."/>
            <person name="Yeh C.M."/>
            <person name="Luo Y.B."/>
            <person name="Tsai W.C."/>
            <person name="Van de Peer Y."/>
            <person name="Liu Z.J."/>
        </authorList>
    </citation>
    <scope>NUCLEOTIDE SEQUENCE [LARGE SCALE GENOMIC DNA]</scope>
    <source>
        <tissue evidence="4">The whole plant</tissue>
    </source>
</reference>
<dbReference type="GO" id="GO:0003779">
    <property type="term" value="F:actin binding"/>
    <property type="evidence" value="ECO:0007669"/>
    <property type="project" value="InterPro"/>
</dbReference>
<dbReference type="Gene3D" id="1.10.510.10">
    <property type="entry name" value="Transferase(Phosphotransferase) domain 1"/>
    <property type="match status" value="1"/>
</dbReference>